<dbReference type="InterPro" id="IPR005829">
    <property type="entry name" value="Sugar_transporter_CS"/>
</dbReference>
<comment type="subcellular location">
    <subcellularLocation>
        <location evidence="1">Cell membrane</location>
        <topology evidence="1">Multi-pass membrane protein</topology>
    </subcellularLocation>
</comment>
<evidence type="ECO:0000256" key="10">
    <source>
        <dbReference type="SAM" id="Phobius"/>
    </source>
</evidence>
<dbReference type="PANTHER" id="PTHR48020">
    <property type="entry name" value="PROTON MYO-INOSITOL COTRANSPORTER"/>
    <property type="match status" value="1"/>
</dbReference>
<dbReference type="PROSITE" id="PS00217">
    <property type="entry name" value="SUGAR_TRANSPORT_2"/>
    <property type="match status" value="1"/>
</dbReference>
<organism evidence="12 13">
    <name type="scientific">Vibrio eleionomae</name>
    <dbReference type="NCBI Taxonomy" id="2653505"/>
    <lineage>
        <taxon>Bacteria</taxon>
        <taxon>Pseudomonadati</taxon>
        <taxon>Pseudomonadota</taxon>
        <taxon>Gammaproteobacteria</taxon>
        <taxon>Vibrionales</taxon>
        <taxon>Vibrionaceae</taxon>
        <taxon>Vibrio</taxon>
    </lineage>
</organism>
<dbReference type="InterPro" id="IPR020846">
    <property type="entry name" value="MFS_dom"/>
</dbReference>
<feature type="transmembrane region" description="Helical" evidence="10">
    <location>
        <begin position="345"/>
        <end position="373"/>
    </location>
</feature>
<keyword evidence="3 9" id="KW-0813">Transport</keyword>
<dbReference type="AlphaFoldDB" id="A0A7X4LLZ3"/>
<evidence type="ECO:0000256" key="6">
    <source>
        <dbReference type="ARBA" id="ARBA00022692"/>
    </source>
</evidence>
<dbReference type="InterPro" id="IPR036259">
    <property type="entry name" value="MFS_trans_sf"/>
</dbReference>
<keyword evidence="8 10" id="KW-0472">Membrane</keyword>
<protein>
    <submittedName>
        <fullName evidence="12">Sugar porter family MFS transporter</fullName>
    </submittedName>
</protein>
<feature type="transmembrane region" description="Helical" evidence="10">
    <location>
        <begin position="417"/>
        <end position="435"/>
    </location>
</feature>
<feature type="transmembrane region" description="Helical" evidence="10">
    <location>
        <begin position="52"/>
        <end position="71"/>
    </location>
</feature>
<evidence type="ECO:0000256" key="9">
    <source>
        <dbReference type="RuleBase" id="RU003346"/>
    </source>
</evidence>
<evidence type="ECO:0000313" key="13">
    <source>
        <dbReference type="Proteomes" id="UP000462621"/>
    </source>
</evidence>
<accession>A0A7X4LLZ3</accession>
<dbReference type="EMBL" id="WEKT01000025">
    <property type="protein sequence ID" value="MZI94235.1"/>
    <property type="molecule type" value="Genomic_DNA"/>
</dbReference>
<evidence type="ECO:0000256" key="7">
    <source>
        <dbReference type="ARBA" id="ARBA00022989"/>
    </source>
</evidence>
<dbReference type="GO" id="GO:0022857">
    <property type="term" value="F:transmembrane transporter activity"/>
    <property type="evidence" value="ECO:0007669"/>
    <property type="project" value="InterPro"/>
</dbReference>
<dbReference type="PANTHER" id="PTHR48020:SF12">
    <property type="entry name" value="PROTON MYO-INOSITOL COTRANSPORTER"/>
    <property type="match status" value="1"/>
</dbReference>
<dbReference type="Pfam" id="PF00083">
    <property type="entry name" value="Sugar_tr"/>
    <property type="match status" value="1"/>
</dbReference>
<dbReference type="InterPro" id="IPR005828">
    <property type="entry name" value="MFS_sugar_transport-like"/>
</dbReference>
<keyword evidence="6 10" id="KW-0812">Transmembrane</keyword>
<evidence type="ECO:0000256" key="8">
    <source>
        <dbReference type="ARBA" id="ARBA00023136"/>
    </source>
</evidence>
<dbReference type="GO" id="GO:0005886">
    <property type="term" value="C:plasma membrane"/>
    <property type="evidence" value="ECO:0007669"/>
    <property type="project" value="UniProtKB-SubCell"/>
</dbReference>
<comment type="similarity">
    <text evidence="2 9">Belongs to the major facilitator superfamily. Sugar transporter (TC 2.A.1.1) family.</text>
</comment>
<dbReference type="InterPro" id="IPR050814">
    <property type="entry name" value="Myo-inositol_Transporter"/>
</dbReference>
<dbReference type="Proteomes" id="UP000462621">
    <property type="component" value="Unassembled WGS sequence"/>
</dbReference>
<keyword evidence="13" id="KW-1185">Reference proteome</keyword>
<sequence>MRNNNQMFNYNTLVSVAASLAGLLFGLDIGLISGALPFITSEWSISIHQQEWIVSTMMLGATLGSISNNWLSARLGRKRSLLWGGIIFAIGTLGCTFASNINVMLFFRVVQGFSIGIASFAAPLYLSEMSDKEVRGRRIATYQLMVTVGILVAFLSDTWFAQTGNWRMMFAVLLVPTVILILSVYFMPRSPRWLASRGYMQEAQKVLLSLRIDERAASSEFQEIVASLKVKQSGFALFKANKNFRRSVGLGLVLQFMQQFTGMNILMYYAPKIFEMAGFTSNMEQMFGTVLVGVAFVAATFIAIGMADSWGRKPALKIGFTVMGVGMFCLGLLLKFVLAGEAPVYFSYLAVLTSIVCICGYAMSAAPMVWVLCSEVQPLKGRDFGIACSTTMNWISNMVLGATFLTLLNGIGTAQTFWLYAVCNILFVAVTIFFVPETKGVTLESIEANLMSGKKLRDIGIPHDSEQPVPLKSHHAHS</sequence>
<proteinExistence type="inferred from homology"/>
<dbReference type="PROSITE" id="PS50850">
    <property type="entry name" value="MFS"/>
    <property type="match status" value="1"/>
</dbReference>
<feature type="transmembrane region" description="Helical" evidence="10">
    <location>
        <begin position="248"/>
        <end position="270"/>
    </location>
</feature>
<dbReference type="NCBIfam" id="TIGR00879">
    <property type="entry name" value="SP"/>
    <property type="match status" value="1"/>
</dbReference>
<dbReference type="SUPFAM" id="SSF103473">
    <property type="entry name" value="MFS general substrate transporter"/>
    <property type="match status" value="1"/>
</dbReference>
<gene>
    <name evidence="12" type="ORF">F9817_13630</name>
</gene>
<keyword evidence="5" id="KW-0762">Sugar transport</keyword>
<feature type="transmembrane region" description="Helical" evidence="10">
    <location>
        <begin position="105"/>
        <end position="127"/>
    </location>
</feature>
<evidence type="ECO:0000259" key="11">
    <source>
        <dbReference type="PROSITE" id="PS50850"/>
    </source>
</evidence>
<feature type="transmembrane region" description="Helical" evidence="10">
    <location>
        <begin position="318"/>
        <end position="339"/>
    </location>
</feature>
<dbReference type="Gene3D" id="1.20.1250.20">
    <property type="entry name" value="MFS general substrate transporter like domains"/>
    <property type="match status" value="1"/>
</dbReference>
<dbReference type="PROSITE" id="PS00216">
    <property type="entry name" value="SUGAR_TRANSPORT_1"/>
    <property type="match status" value="1"/>
</dbReference>
<feature type="transmembrane region" description="Helical" evidence="10">
    <location>
        <begin position="286"/>
        <end position="306"/>
    </location>
</feature>
<dbReference type="PRINTS" id="PR00171">
    <property type="entry name" value="SUGRTRNSPORT"/>
</dbReference>
<evidence type="ECO:0000256" key="4">
    <source>
        <dbReference type="ARBA" id="ARBA00022475"/>
    </source>
</evidence>
<feature type="transmembrane region" description="Helical" evidence="10">
    <location>
        <begin position="166"/>
        <end position="187"/>
    </location>
</feature>
<feature type="transmembrane region" description="Helical" evidence="10">
    <location>
        <begin position="12"/>
        <end position="40"/>
    </location>
</feature>
<feature type="transmembrane region" description="Helical" evidence="10">
    <location>
        <begin position="80"/>
        <end position="99"/>
    </location>
</feature>
<dbReference type="InterPro" id="IPR003663">
    <property type="entry name" value="Sugar/inositol_transpt"/>
</dbReference>
<reference evidence="12 13" key="1">
    <citation type="submission" date="2019-10" db="EMBL/GenBank/DDBJ databases">
        <title>Vibrio sp. nov. isolated from a shrimp pond.</title>
        <authorList>
            <person name="Gomez-Gil B."/>
            <person name="Enciso-Ibarra J."/>
            <person name="Enciso-Ibarra K."/>
            <person name="Bolan-Mejia C."/>
        </authorList>
    </citation>
    <scope>NUCLEOTIDE SEQUENCE [LARGE SCALE GENOMIC DNA]</scope>
    <source>
        <strain evidence="12 13">CAIM 722</strain>
    </source>
</reference>
<evidence type="ECO:0000256" key="5">
    <source>
        <dbReference type="ARBA" id="ARBA00022597"/>
    </source>
</evidence>
<evidence type="ECO:0000313" key="12">
    <source>
        <dbReference type="EMBL" id="MZI94235.1"/>
    </source>
</evidence>
<keyword evidence="7 10" id="KW-1133">Transmembrane helix</keyword>
<dbReference type="FunFam" id="1.20.1250.20:FF:000218">
    <property type="entry name" value="facilitated trehalose transporter Tret1"/>
    <property type="match status" value="1"/>
</dbReference>
<dbReference type="CDD" id="cd17315">
    <property type="entry name" value="MFS_GLUT_like"/>
    <property type="match status" value="1"/>
</dbReference>
<keyword evidence="4" id="KW-1003">Cell membrane</keyword>
<evidence type="ECO:0000256" key="2">
    <source>
        <dbReference type="ARBA" id="ARBA00010992"/>
    </source>
</evidence>
<feature type="transmembrane region" description="Helical" evidence="10">
    <location>
        <begin position="139"/>
        <end position="160"/>
    </location>
</feature>
<comment type="caution">
    <text evidence="12">The sequence shown here is derived from an EMBL/GenBank/DDBJ whole genome shotgun (WGS) entry which is preliminary data.</text>
</comment>
<name>A0A7X4LLZ3_9VIBR</name>
<feature type="domain" description="Major facilitator superfamily (MFS) profile" evidence="11">
    <location>
        <begin position="14"/>
        <end position="439"/>
    </location>
</feature>
<feature type="transmembrane region" description="Helical" evidence="10">
    <location>
        <begin position="394"/>
        <end position="411"/>
    </location>
</feature>
<evidence type="ECO:0000256" key="3">
    <source>
        <dbReference type="ARBA" id="ARBA00022448"/>
    </source>
</evidence>
<evidence type="ECO:0000256" key="1">
    <source>
        <dbReference type="ARBA" id="ARBA00004651"/>
    </source>
</evidence>